<dbReference type="SMART" id="SM00507">
    <property type="entry name" value="HNHc"/>
    <property type="match status" value="1"/>
</dbReference>
<dbReference type="GO" id="GO:0003676">
    <property type="term" value="F:nucleic acid binding"/>
    <property type="evidence" value="ECO:0007669"/>
    <property type="project" value="InterPro"/>
</dbReference>
<evidence type="ECO:0000256" key="2">
    <source>
        <dbReference type="ARBA" id="ARBA00022801"/>
    </source>
</evidence>
<dbReference type="PANTHER" id="PTHR41286">
    <property type="entry name" value="HNH NUCLEASE YAJD-RELATED"/>
    <property type="match status" value="1"/>
</dbReference>
<dbReference type="AlphaFoldDB" id="A0A4Y3HVI5"/>
<feature type="domain" description="HNH nuclease" evidence="5">
    <location>
        <begin position="21"/>
        <end position="76"/>
    </location>
</feature>
<name>A0A4Y3HVI5_9VIBR</name>
<proteinExistence type="inferred from homology"/>
<dbReference type="GO" id="GO:0004519">
    <property type="term" value="F:endonuclease activity"/>
    <property type="evidence" value="ECO:0007669"/>
    <property type="project" value="UniProtKB-KW"/>
</dbReference>
<dbReference type="EMBL" id="BJLF01000004">
    <property type="protein sequence ID" value="GEA50284.1"/>
    <property type="molecule type" value="Genomic_DNA"/>
</dbReference>
<dbReference type="OrthoDB" id="9796565at2"/>
<evidence type="ECO:0000313" key="6">
    <source>
        <dbReference type="EMBL" id="GEA50284.1"/>
    </source>
</evidence>
<keyword evidence="2" id="KW-0378">Hydrolase</keyword>
<evidence type="ECO:0000256" key="4">
    <source>
        <dbReference type="ARBA" id="ARBA00040194"/>
    </source>
</evidence>
<evidence type="ECO:0000259" key="5">
    <source>
        <dbReference type="SMART" id="SM00507"/>
    </source>
</evidence>
<protein>
    <recommendedName>
        <fullName evidence="4">Putative HNH nuclease YajD</fullName>
    </recommendedName>
</protein>
<organism evidence="6 7">
    <name type="scientific">Vibrio inusitatus NBRC 102082</name>
    <dbReference type="NCBI Taxonomy" id="1219070"/>
    <lineage>
        <taxon>Bacteria</taxon>
        <taxon>Pseudomonadati</taxon>
        <taxon>Pseudomonadota</taxon>
        <taxon>Gammaproteobacteria</taxon>
        <taxon>Vibrionales</taxon>
        <taxon>Vibrionaceae</taxon>
        <taxon>Vibrio</taxon>
    </lineage>
</organism>
<dbReference type="InterPro" id="IPR003615">
    <property type="entry name" value="HNH_nuc"/>
</dbReference>
<dbReference type="PANTHER" id="PTHR41286:SF1">
    <property type="entry name" value="HNH NUCLEASE YAJD-RELATED"/>
    <property type="match status" value="1"/>
</dbReference>
<comment type="similarity">
    <text evidence="3">Belongs to the HNH nuclease family.</text>
</comment>
<gene>
    <name evidence="6" type="primary">yajD</name>
    <name evidence="6" type="ORF">VIN01S_10880</name>
</gene>
<dbReference type="GO" id="GO:0005829">
    <property type="term" value="C:cytosol"/>
    <property type="evidence" value="ECO:0007669"/>
    <property type="project" value="TreeGrafter"/>
</dbReference>
<keyword evidence="1" id="KW-0540">Nuclease</keyword>
<evidence type="ECO:0000313" key="7">
    <source>
        <dbReference type="Proteomes" id="UP000318717"/>
    </source>
</evidence>
<dbReference type="GO" id="GO:0008270">
    <property type="term" value="F:zinc ion binding"/>
    <property type="evidence" value="ECO:0007669"/>
    <property type="project" value="InterPro"/>
</dbReference>
<comment type="caution">
    <text evidence="6">The sequence shown here is derived from an EMBL/GenBank/DDBJ whole genome shotgun (WGS) entry which is preliminary data.</text>
</comment>
<accession>A0A4Y3HVI5</accession>
<dbReference type="NCBIfam" id="NF008448">
    <property type="entry name" value="PRK11295.1"/>
    <property type="match status" value="1"/>
</dbReference>
<keyword evidence="7" id="KW-1185">Reference proteome</keyword>
<dbReference type="Pfam" id="PF01844">
    <property type="entry name" value="HNH"/>
    <property type="match status" value="1"/>
</dbReference>
<sequence length="116" mass="13342">MSSSSDYTGSSAAYARKESGYRDKALKLYPWVCGNCAREFVFSNLRELTVHHKDHDHTNNPEDGSNWELLCLYCHDHEHSKYTDHERYGVDPVARADEHQSATHNPFADLAKLMKK</sequence>
<dbReference type="InterPro" id="IPR002711">
    <property type="entry name" value="HNH"/>
</dbReference>
<dbReference type="RefSeq" id="WP_141344679.1">
    <property type="nucleotide sequence ID" value="NZ_BJLF01000004.1"/>
</dbReference>
<keyword evidence="6" id="KW-0255">Endonuclease</keyword>
<evidence type="ECO:0000256" key="1">
    <source>
        <dbReference type="ARBA" id="ARBA00022722"/>
    </source>
</evidence>
<dbReference type="GO" id="GO:0016787">
    <property type="term" value="F:hydrolase activity"/>
    <property type="evidence" value="ECO:0007669"/>
    <property type="project" value="UniProtKB-KW"/>
</dbReference>
<evidence type="ECO:0000256" key="3">
    <source>
        <dbReference type="ARBA" id="ARBA00038412"/>
    </source>
</evidence>
<dbReference type="CDD" id="cd00085">
    <property type="entry name" value="HNHc"/>
    <property type="match status" value="1"/>
</dbReference>
<reference evidence="6 7" key="1">
    <citation type="submission" date="2019-06" db="EMBL/GenBank/DDBJ databases">
        <title>Whole genome shotgun sequence of Vibrio inusitatus NBRC 102082.</title>
        <authorList>
            <person name="Hosoyama A."/>
            <person name="Uohara A."/>
            <person name="Ohji S."/>
            <person name="Ichikawa N."/>
        </authorList>
    </citation>
    <scope>NUCLEOTIDE SEQUENCE [LARGE SCALE GENOMIC DNA]</scope>
    <source>
        <strain evidence="6 7">NBRC 102082</strain>
    </source>
</reference>
<dbReference type="Proteomes" id="UP000318717">
    <property type="component" value="Unassembled WGS sequence"/>
</dbReference>